<sequence>MDEDELFQSDNENDPPTIKVTDRRKFASDGTPLESGSVTNE</sequence>
<feature type="non-terminal residue" evidence="2">
    <location>
        <position position="41"/>
    </location>
</feature>
<proteinExistence type="predicted"/>
<feature type="compositionally biased region" description="Acidic residues" evidence="1">
    <location>
        <begin position="1"/>
        <end position="13"/>
    </location>
</feature>
<evidence type="ECO:0000313" key="2">
    <source>
        <dbReference type="EMBL" id="SVB70703.1"/>
    </source>
</evidence>
<feature type="region of interest" description="Disordered" evidence="1">
    <location>
        <begin position="1"/>
        <end position="41"/>
    </location>
</feature>
<reference evidence="2" key="1">
    <citation type="submission" date="2018-05" db="EMBL/GenBank/DDBJ databases">
        <authorList>
            <person name="Lanie J.A."/>
            <person name="Ng W.-L."/>
            <person name="Kazmierczak K.M."/>
            <person name="Andrzejewski T.M."/>
            <person name="Davidsen T.M."/>
            <person name="Wayne K.J."/>
            <person name="Tettelin H."/>
            <person name="Glass J.I."/>
            <person name="Rusch D."/>
            <person name="Podicherti R."/>
            <person name="Tsui H.-C.T."/>
            <person name="Winkler M.E."/>
        </authorList>
    </citation>
    <scope>NUCLEOTIDE SEQUENCE</scope>
</reference>
<organism evidence="2">
    <name type="scientific">marine metagenome</name>
    <dbReference type="NCBI Taxonomy" id="408172"/>
    <lineage>
        <taxon>unclassified sequences</taxon>
        <taxon>metagenomes</taxon>
        <taxon>ecological metagenomes</taxon>
    </lineage>
</organism>
<evidence type="ECO:0000256" key="1">
    <source>
        <dbReference type="SAM" id="MobiDB-lite"/>
    </source>
</evidence>
<protein>
    <submittedName>
        <fullName evidence="2">Uncharacterized protein</fullName>
    </submittedName>
</protein>
<name>A0A382G7Z3_9ZZZZ</name>
<gene>
    <name evidence="2" type="ORF">METZ01_LOCUS223557</name>
</gene>
<dbReference type="AlphaFoldDB" id="A0A382G7Z3"/>
<accession>A0A382G7Z3</accession>
<dbReference type="EMBL" id="UINC01053771">
    <property type="protein sequence ID" value="SVB70703.1"/>
    <property type="molecule type" value="Genomic_DNA"/>
</dbReference>